<dbReference type="Proteomes" id="UP000798808">
    <property type="component" value="Unassembled WGS sequence"/>
</dbReference>
<reference evidence="1 2" key="1">
    <citation type="submission" date="2019-02" db="EMBL/GenBank/DDBJ databases">
        <authorList>
            <person name="Goldberg S.R."/>
            <person name="Haltli B.A."/>
            <person name="Correa H."/>
            <person name="Russell K.G."/>
        </authorList>
    </citation>
    <scope>NUCLEOTIDE SEQUENCE [LARGE SCALE GENOMIC DNA]</scope>
    <source>
        <strain evidence="1 2">JCM 16186</strain>
    </source>
</reference>
<sequence length="195" mass="23043">MTRFIEVISAIDNINRQDPRIEMYKGEEFPKEYLYSLRMSQMLEVYDKDADELLKIAAHGQHIKRWIIPRSDYPMDRKGYLTWRTQLKLMHGSLLREIMQSHNYSEQDIEQVADMVIKKKLKTDESTKKLEDVVCLVFLQYYFEDFASQHPTEKVLDILRKTWNKMSAKGKELAMELNLSENSKNLITEALTGQS</sequence>
<dbReference type="RefSeq" id="WP_155171348.1">
    <property type="nucleotide sequence ID" value="NZ_BAAAFL010000012.1"/>
</dbReference>
<dbReference type="PANTHER" id="PTHR41729">
    <property type="entry name" value="GLUTAMYL-TRNA SYNTHETASE"/>
    <property type="match status" value="1"/>
</dbReference>
<evidence type="ECO:0000313" key="1">
    <source>
        <dbReference type="EMBL" id="MTI25315.1"/>
    </source>
</evidence>
<accession>A0ABW9RN00</accession>
<name>A0ABW9RN00_9BACT</name>
<gene>
    <name evidence="1" type="ORF">E1163_10210</name>
</gene>
<dbReference type="InterPro" id="IPR025255">
    <property type="entry name" value="DUF4202"/>
</dbReference>
<evidence type="ECO:0000313" key="2">
    <source>
        <dbReference type="Proteomes" id="UP000798808"/>
    </source>
</evidence>
<dbReference type="Pfam" id="PF13875">
    <property type="entry name" value="DUF4202"/>
    <property type="match status" value="1"/>
</dbReference>
<protein>
    <submittedName>
        <fullName evidence="1">DUF4202 domain-containing protein</fullName>
    </submittedName>
</protein>
<organism evidence="1 2">
    <name type="scientific">Fulvivirga kasyanovii</name>
    <dbReference type="NCBI Taxonomy" id="396812"/>
    <lineage>
        <taxon>Bacteria</taxon>
        <taxon>Pseudomonadati</taxon>
        <taxon>Bacteroidota</taxon>
        <taxon>Cytophagia</taxon>
        <taxon>Cytophagales</taxon>
        <taxon>Fulvivirgaceae</taxon>
        <taxon>Fulvivirga</taxon>
    </lineage>
</organism>
<dbReference type="PANTHER" id="PTHR41729:SF1">
    <property type="entry name" value="GLUTAMYL-TRNA SYNTHETASE"/>
    <property type="match status" value="1"/>
</dbReference>
<proteinExistence type="predicted"/>
<dbReference type="EMBL" id="SMLW01000503">
    <property type="protein sequence ID" value="MTI25315.1"/>
    <property type="molecule type" value="Genomic_DNA"/>
</dbReference>
<keyword evidence="2" id="KW-1185">Reference proteome</keyword>
<comment type="caution">
    <text evidence="1">The sequence shown here is derived from an EMBL/GenBank/DDBJ whole genome shotgun (WGS) entry which is preliminary data.</text>
</comment>